<evidence type="ECO:0000313" key="2">
    <source>
        <dbReference type="Proteomes" id="UP001522662"/>
    </source>
</evidence>
<evidence type="ECO:0000313" key="1">
    <source>
        <dbReference type="EMBL" id="MCJ8239129.1"/>
    </source>
</evidence>
<sequence length="52" mass="6068">MLVLLIAFAIVASLLVELGLMVVRDQWEAQQIRYEDERQMNSVFKRTSGGRW</sequence>
<dbReference type="RefSeq" id="WP_229575479.1">
    <property type="nucleotide sequence ID" value="NZ_CP128477.1"/>
</dbReference>
<keyword evidence="2" id="KW-1185">Reference proteome</keyword>
<dbReference type="Proteomes" id="UP001522662">
    <property type="component" value="Unassembled WGS sequence"/>
</dbReference>
<proteinExistence type="predicted"/>
<reference evidence="1 2" key="1">
    <citation type="submission" date="2022-03" db="EMBL/GenBank/DDBJ databases">
        <title>Rhizobium SSM4.3 sp. nov., isolated from Sediment (Gouqi Island).</title>
        <authorList>
            <person name="Chen G."/>
        </authorList>
    </citation>
    <scope>NUCLEOTIDE SEQUENCE [LARGE SCALE GENOMIC DNA]</scope>
    <source>
        <strain evidence="1 2">SSM4.3</strain>
    </source>
</reference>
<protein>
    <submittedName>
        <fullName evidence="1">Uncharacterized protein</fullName>
    </submittedName>
</protein>
<gene>
    <name evidence="1" type="ORF">MKJ03_12380</name>
</gene>
<organism evidence="1 2">
    <name type="scientific">Peteryoungia algae</name>
    <dbReference type="NCBI Taxonomy" id="2919917"/>
    <lineage>
        <taxon>Bacteria</taxon>
        <taxon>Pseudomonadati</taxon>
        <taxon>Pseudomonadota</taxon>
        <taxon>Alphaproteobacteria</taxon>
        <taxon>Hyphomicrobiales</taxon>
        <taxon>Rhizobiaceae</taxon>
        <taxon>Peteryoungia</taxon>
    </lineage>
</organism>
<accession>A0ABT0D1I2</accession>
<name>A0ABT0D1I2_9HYPH</name>
<comment type="caution">
    <text evidence="1">The sequence shown here is derived from an EMBL/GenBank/DDBJ whole genome shotgun (WGS) entry which is preliminary data.</text>
</comment>
<dbReference type="EMBL" id="JALAYX010000003">
    <property type="protein sequence ID" value="MCJ8239129.1"/>
    <property type="molecule type" value="Genomic_DNA"/>
</dbReference>